<evidence type="ECO:0008006" key="4">
    <source>
        <dbReference type="Google" id="ProtNLM"/>
    </source>
</evidence>
<dbReference type="InterPro" id="IPR009325">
    <property type="entry name" value="DUF983"/>
</dbReference>
<dbReference type="STRING" id="498292.SAMN05660845_0428"/>
<gene>
    <name evidence="2" type="ORF">SAMN05660845_0428</name>
</gene>
<protein>
    <recommendedName>
        <fullName evidence="4">DUF983 domain-containing protein</fullName>
    </recommendedName>
</protein>
<keyword evidence="1" id="KW-0472">Membrane</keyword>
<evidence type="ECO:0000313" key="2">
    <source>
        <dbReference type="EMBL" id="SFA76390.1"/>
    </source>
</evidence>
<reference evidence="3" key="1">
    <citation type="submission" date="2016-10" db="EMBL/GenBank/DDBJ databases">
        <authorList>
            <person name="Varghese N."/>
            <person name="Submissions S."/>
        </authorList>
    </citation>
    <scope>NUCLEOTIDE SEQUENCE [LARGE SCALE GENOMIC DNA]</scope>
    <source>
        <strain evidence="3">DSM 21789</strain>
    </source>
</reference>
<feature type="transmembrane region" description="Helical" evidence="1">
    <location>
        <begin position="74"/>
        <end position="96"/>
    </location>
</feature>
<proteinExistence type="predicted"/>
<dbReference type="Proteomes" id="UP000199604">
    <property type="component" value="Unassembled WGS sequence"/>
</dbReference>
<accession>A0A1I0VKG7</accession>
<organism evidence="2 3">
    <name type="scientific">Flavobacterium swingsii</name>
    <dbReference type="NCBI Taxonomy" id="498292"/>
    <lineage>
        <taxon>Bacteria</taxon>
        <taxon>Pseudomonadati</taxon>
        <taxon>Bacteroidota</taxon>
        <taxon>Flavobacteriia</taxon>
        <taxon>Flavobacteriales</taxon>
        <taxon>Flavobacteriaceae</taxon>
        <taxon>Flavobacterium</taxon>
    </lineage>
</organism>
<sequence length="147" mass="17039">MKIVNLHYQNHGKLNFLQMLKKGSKLYSILTGTCPKCHEESMYKVKNSYILSKVFDMHEKCSHCGLKYKMEPSFFFGAMFVSYALGVGLGIITFLVSHYGFQTNLKTSFVAIMLSLTCFMPIIMRLSRNIWINLNIGFDKDWKEKLK</sequence>
<name>A0A1I0VKG7_9FLAO</name>
<keyword evidence="1" id="KW-0812">Transmembrane</keyword>
<dbReference type="Pfam" id="PF06170">
    <property type="entry name" value="DUF983"/>
    <property type="match status" value="1"/>
</dbReference>
<evidence type="ECO:0000313" key="3">
    <source>
        <dbReference type="Proteomes" id="UP000199604"/>
    </source>
</evidence>
<dbReference type="AlphaFoldDB" id="A0A1I0VKG7"/>
<keyword evidence="1" id="KW-1133">Transmembrane helix</keyword>
<dbReference type="EMBL" id="FOJT01000001">
    <property type="protein sequence ID" value="SFA76390.1"/>
    <property type="molecule type" value="Genomic_DNA"/>
</dbReference>
<evidence type="ECO:0000256" key="1">
    <source>
        <dbReference type="SAM" id="Phobius"/>
    </source>
</evidence>
<keyword evidence="3" id="KW-1185">Reference proteome</keyword>
<feature type="transmembrane region" description="Helical" evidence="1">
    <location>
        <begin position="108"/>
        <end position="126"/>
    </location>
</feature>